<evidence type="ECO:0000313" key="3">
    <source>
        <dbReference type="EMBL" id="GAK49069.1"/>
    </source>
</evidence>
<evidence type="ECO:0000313" key="4">
    <source>
        <dbReference type="Proteomes" id="UP000030700"/>
    </source>
</evidence>
<proteinExistence type="predicted"/>
<dbReference type="AlphaFoldDB" id="A0A0S6VPN0"/>
<organism evidence="3">
    <name type="scientific">Candidatus Moduliflexus flocculans</name>
    <dbReference type="NCBI Taxonomy" id="1499966"/>
    <lineage>
        <taxon>Bacteria</taxon>
        <taxon>Candidatus Moduliflexota</taxon>
        <taxon>Candidatus Moduliflexia</taxon>
        <taxon>Candidatus Moduliflexales</taxon>
        <taxon>Candidatus Moduliflexaceae</taxon>
    </lineage>
</organism>
<dbReference type="PANTHER" id="PTHR36539:SF1">
    <property type="entry name" value="BACTERIAL MICROCOMPARTMENT SHELL VERTEX PROTEIN EUTN"/>
    <property type="match status" value="1"/>
</dbReference>
<protein>
    <submittedName>
        <fullName evidence="3">Ethanolamine utilization protein EutN/carboxysome structural protein Ccml</fullName>
    </submittedName>
</protein>
<dbReference type="Gene3D" id="2.40.50.220">
    <property type="entry name" value="EutN/Ccml"/>
    <property type="match status" value="1"/>
</dbReference>
<comment type="subcellular location">
    <subcellularLocation>
        <location evidence="1">Bacterial microcompartment</location>
    </subcellularLocation>
</comment>
<name>A0A0S6VPN0_9BACT</name>
<keyword evidence="2" id="KW-1283">Bacterial microcompartment</keyword>
<dbReference type="Pfam" id="PF03319">
    <property type="entry name" value="EutN_CcmL"/>
    <property type="match status" value="1"/>
</dbReference>
<evidence type="ECO:0000256" key="2">
    <source>
        <dbReference type="ARBA" id="ARBA00024446"/>
    </source>
</evidence>
<sequence>MTLARVVGTVVSAQRADSIANPVYLLVERCNQHGAGKQDFLVAIDMMGAKHGEVVLLSTGSSARQTELTDDKPIDAVIIGIIETIDERSAVTYQKDREIP</sequence>
<dbReference type="STRING" id="1499966.U14_00287"/>
<dbReference type="HOGENOM" id="CLU_148498_0_1_0"/>
<dbReference type="CDD" id="cd01614">
    <property type="entry name" value="EutN_CcmL"/>
    <property type="match status" value="1"/>
</dbReference>
<dbReference type="EMBL" id="DF820455">
    <property type="protein sequence ID" value="GAK49069.1"/>
    <property type="molecule type" value="Genomic_DNA"/>
</dbReference>
<accession>A0A0S6VPN0</accession>
<dbReference type="GO" id="GO:0031469">
    <property type="term" value="C:bacterial microcompartment"/>
    <property type="evidence" value="ECO:0007669"/>
    <property type="project" value="UniProtKB-SubCell"/>
</dbReference>
<dbReference type="SUPFAM" id="SSF159133">
    <property type="entry name" value="EutN/CcmL-like"/>
    <property type="match status" value="1"/>
</dbReference>
<dbReference type="InterPro" id="IPR004992">
    <property type="entry name" value="EutN_CcmL"/>
</dbReference>
<reference evidence="3" key="1">
    <citation type="journal article" date="2015" name="PeerJ">
        <title>First genomic representation of candidate bacterial phylum KSB3 points to enhanced environmental sensing as a trigger of wastewater bulking.</title>
        <authorList>
            <person name="Sekiguchi Y."/>
            <person name="Ohashi A."/>
            <person name="Parks D.H."/>
            <person name="Yamauchi T."/>
            <person name="Tyson G.W."/>
            <person name="Hugenholtz P."/>
        </authorList>
    </citation>
    <scope>NUCLEOTIDE SEQUENCE [LARGE SCALE GENOMIC DNA]</scope>
</reference>
<gene>
    <name evidence="3" type="ORF">U14_00287</name>
</gene>
<keyword evidence="4" id="KW-1185">Reference proteome</keyword>
<dbReference type="PANTHER" id="PTHR36539">
    <property type="entry name" value="ETHANOLAMINE UTILIZATION PROTEIN EUTN"/>
    <property type="match status" value="1"/>
</dbReference>
<dbReference type="InterPro" id="IPR036677">
    <property type="entry name" value="EutN_CcmL_sf"/>
</dbReference>
<dbReference type="PROSITE" id="PS51932">
    <property type="entry name" value="BMV"/>
    <property type="match status" value="1"/>
</dbReference>
<evidence type="ECO:0000256" key="1">
    <source>
        <dbReference type="ARBA" id="ARBA00024322"/>
    </source>
</evidence>
<dbReference type="Proteomes" id="UP000030700">
    <property type="component" value="Unassembled WGS sequence"/>
</dbReference>